<evidence type="ECO:0000256" key="3">
    <source>
        <dbReference type="ARBA" id="ARBA00022748"/>
    </source>
</evidence>
<keyword evidence="9" id="KW-1185">Reference proteome</keyword>
<protein>
    <submittedName>
        <fullName evidence="8">Membrane protein required for cytochrome c biosynthesis</fullName>
    </submittedName>
</protein>
<name>F8E2S0_CORRG</name>
<dbReference type="Pfam" id="PF05140">
    <property type="entry name" value="ResB"/>
    <property type="match status" value="1"/>
</dbReference>
<keyword evidence="4 6" id="KW-1133">Transmembrane helix</keyword>
<feature type="transmembrane region" description="Helical" evidence="6">
    <location>
        <begin position="99"/>
        <end position="117"/>
    </location>
</feature>
<dbReference type="eggNOG" id="COG1333">
    <property type="taxonomic scope" value="Bacteria"/>
</dbReference>
<feature type="transmembrane region" description="Helical" evidence="6">
    <location>
        <begin position="196"/>
        <end position="216"/>
    </location>
</feature>
<sequence length="575" mass="64197">MSKKSAKTTKQEAMDKTDNGERSLVARIVELPKKGWLWLTKMKTALVLLFLLAIGAIPGALLPQRSLNESKVLDYIQANGKTAEVFDKLGLFDVFSSPWFTAVYVLLFLSLIGCILPRTWDHYKALRTQPPAAPKRLTRMPHSVAGEVELDEETAKKQVRAMFKGWNVRECKPEDDRAGHWSISAEKGYLREAANLVFHLALVGILAAVGLGRLAYYEGQVIVVAGTEQSEFCNSAVSNFDSFRHGALFDGTGLTPFCVNVKDFNATYMPNGQAVEFASNIDWAHPEQAFKPKEEWNKATLSVNHPLRLAGNRVYLQGHGYAPTFTIQWPNGEKRTETTQFRPDDLTFFLSSGAMRWDPPAGMYPNLQERRAHQISIQGLFAPSAEFTGPNNKILTSNYPAMRDPAVAIDVYRGDTGLDSGRSQNIFSLDPAQMHSGSMEMLDRVNLKKGETVTLDDGTKITFDGAEEFVNLQVSRDPTVYAVLAFAVLMLGSLALSLMIKRRRFWVRLIPSEAGKLRIEIAGLARTDSAGWGREFNRKAEQLLGLEEEDLDDSHDASNSDWDHRYNDGLDDRLV</sequence>
<evidence type="ECO:0000256" key="4">
    <source>
        <dbReference type="ARBA" id="ARBA00022989"/>
    </source>
</evidence>
<accession>F8E2S0</accession>
<feature type="domain" description="ResB-like" evidence="7">
    <location>
        <begin position="42"/>
        <end position="537"/>
    </location>
</feature>
<feature type="transmembrane region" description="Helical" evidence="6">
    <location>
        <begin position="480"/>
        <end position="500"/>
    </location>
</feature>
<proteinExistence type="predicted"/>
<dbReference type="AlphaFoldDB" id="F8E2S0"/>
<dbReference type="InterPro" id="IPR007816">
    <property type="entry name" value="ResB-like_domain"/>
</dbReference>
<dbReference type="PANTHER" id="PTHR31566">
    <property type="entry name" value="CYTOCHROME C BIOGENESIS PROTEIN CCS1, CHLOROPLASTIC"/>
    <property type="match status" value="1"/>
</dbReference>
<dbReference type="HOGENOM" id="CLU_023092_0_0_11"/>
<evidence type="ECO:0000256" key="1">
    <source>
        <dbReference type="ARBA" id="ARBA00004141"/>
    </source>
</evidence>
<evidence type="ECO:0000313" key="8">
    <source>
        <dbReference type="EMBL" id="AEI10293.1"/>
    </source>
</evidence>
<reference evidence="8 9" key="1">
    <citation type="journal article" date="2012" name="BMC Genomics">
        <title>Complete genome sequence, lifestyle, and multi-drug resistance of the human pathogen Corynebacterium resistens DSM 45100 isolated from blood samples of a leukemia patient.</title>
        <authorList>
            <person name="Schroder J."/>
            <person name="Maus I."/>
            <person name="Meyer K."/>
            <person name="Wordemann S."/>
            <person name="Blom J."/>
            <person name="Jaenicke S."/>
            <person name="Schneider J."/>
            <person name="Trost E."/>
            <person name="Tauch A."/>
        </authorList>
    </citation>
    <scope>NUCLEOTIDE SEQUENCE [LARGE SCALE GENOMIC DNA]</scope>
    <source>
        <strain evidence="9">DSM 45100 / JCM 12819 / CCUG 50093 / GTC 2026 / SICGH 158</strain>
    </source>
</reference>
<dbReference type="InterPro" id="IPR023494">
    <property type="entry name" value="Cyt_c_bgen_Ccs1/CcsB/ResB"/>
</dbReference>
<evidence type="ECO:0000256" key="6">
    <source>
        <dbReference type="SAM" id="Phobius"/>
    </source>
</evidence>
<dbReference type="Proteomes" id="UP000000492">
    <property type="component" value="Chromosome"/>
</dbReference>
<dbReference type="PANTHER" id="PTHR31566:SF0">
    <property type="entry name" value="CYTOCHROME C BIOGENESIS PROTEIN CCS1, CHLOROPLASTIC"/>
    <property type="match status" value="1"/>
</dbReference>
<evidence type="ECO:0000259" key="7">
    <source>
        <dbReference type="Pfam" id="PF05140"/>
    </source>
</evidence>
<dbReference type="STRING" id="662755.CRES_1940"/>
<keyword evidence="5 6" id="KW-0472">Membrane</keyword>
<evidence type="ECO:0000256" key="2">
    <source>
        <dbReference type="ARBA" id="ARBA00022692"/>
    </source>
</evidence>
<keyword evidence="2 6" id="KW-0812">Transmembrane</keyword>
<gene>
    <name evidence="8" type="primary">ccsB</name>
    <name evidence="8" type="ordered locus">CRES_1940</name>
</gene>
<dbReference type="KEGG" id="crd:CRES_1940"/>
<dbReference type="GO" id="GO:0016020">
    <property type="term" value="C:membrane"/>
    <property type="evidence" value="ECO:0007669"/>
    <property type="project" value="UniProtKB-SubCell"/>
</dbReference>
<evidence type="ECO:0000256" key="5">
    <source>
        <dbReference type="ARBA" id="ARBA00023136"/>
    </source>
</evidence>
<evidence type="ECO:0000313" key="9">
    <source>
        <dbReference type="Proteomes" id="UP000000492"/>
    </source>
</evidence>
<feature type="transmembrane region" description="Helical" evidence="6">
    <location>
        <begin position="44"/>
        <end position="62"/>
    </location>
</feature>
<keyword evidence="3" id="KW-0201">Cytochrome c-type biogenesis</keyword>
<comment type="subcellular location">
    <subcellularLocation>
        <location evidence="1">Membrane</location>
        <topology evidence="1">Multi-pass membrane protein</topology>
    </subcellularLocation>
</comment>
<dbReference type="EMBL" id="CP002857">
    <property type="protein sequence ID" value="AEI10293.1"/>
    <property type="molecule type" value="Genomic_DNA"/>
</dbReference>
<organism evidence="8 9">
    <name type="scientific">Corynebacterium resistens (strain DSM 45100 / JCM 12819 / GTC 2026 / SICGH 158)</name>
    <dbReference type="NCBI Taxonomy" id="662755"/>
    <lineage>
        <taxon>Bacteria</taxon>
        <taxon>Bacillati</taxon>
        <taxon>Actinomycetota</taxon>
        <taxon>Actinomycetes</taxon>
        <taxon>Mycobacteriales</taxon>
        <taxon>Corynebacteriaceae</taxon>
        <taxon>Corynebacterium</taxon>
    </lineage>
</organism>
<dbReference type="GO" id="GO:0017004">
    <property type="term" value="P:cytochrome complex assembly"/>
    <property type="evidence" value="ECO:0007669"/>
    <property type="project" value="UniProtKB-KW"/>
</dbReference>